<feature type="transmembrane region" description="Helical" evidence="7">
    <location>
        <begin position="171"/>
        <end position="190"/>
    </location>
</feature>
<comment type="subcellular location">
    <subcellularLocation>
        <location evidence="1">Cell membrane</location>
        <topology evidence="1">Multi-pass membrane protein</topology>
    </subcellularLocation>
</comment>
<evidence type="ECO:0000256" key="3">
    <source>
        <dbReference type="ARBA" id="ARBA00022692"/>
    </source>
</evidence>
<keyword evidence="10" id="KW-1185">Reference proteome</keyword>
<evidence type="ECO:0000256" key="4">
    <source>
        <dbReference type="ARBA" id="ARBA00022989"/>
    </source>
</evidence>
<dbReference type="InterPro" id="IPR011701">
    <property type="entry name" value="MFS"/>
</dbReference>
<dbReference type="InterPro" id="IPR020846">
    <property type="entry name" value="MFS_dom"/>
</dbReference>
<comment type="caution">
    <text evidence="9">The sequence shown here is derived from an EMBL/GenBank/DDBJ whole genome shotgun (WGS) entry which is preliminary data.</text>
</comment>
<dbReference type="PROSITE" id="PS50850">
    <property type="entry name" value="MFS"/>
    <property type="match status" value="1"/>
</dbReference>
<sequence>MSGVSGAERGPLSPRSALALLCALLVVDFADRQVVVAAFPYLRTEFGASATQLGALVSVVSVVVALGALPVALLVDRWSRVRAIAVMATVWSGATAACAVAPGYLALLAARMGIGVGQAGFGPAASALLGATFPAERRATVLAVFQMGAPLGIVAGGVGGSLAAAQWGWRWAFLAVAVPGLVLALLALRLRDYRSVPEPSRGRAAVAGLLRARSGLGAMVGGALLLVVFSTLYTWLPTQLERAYGLPPARAGVLASTVVLAGAAGTVLAGAVADRLTRRSVRWRLLVPTATATLTSATLGPAFVAVPPGPVQLVLILLGGTMATTAIGPAVAVVLDVVAPAVRATAVAIFALVQNLVGLAVGPVLTGALTDRWGLTAALGLVACLGLVAGVAFGWGSLSYPRDRERGPVLLPRPRTRRPRAAGGRSAAPRGRRGGR</sequence>
<feature type="domain" description="Major facilitator superfamily (MFS) profile" evidence="8">
    <location>
        <begin position="17"/>
        <end position="404"/>
    </location>
</feature>
<keyword evidence="3 7" id="KW-0812">Transmembrane</keyword>
<name>A0ABN1N7L9_9PSEU</name>
<reference evidence="9 10" key="1">
    <citation type="journal article" date="2019" name="Int. J. Syst. Evol. Microbiol.">
        <title>The Global Catalogue of Microorganisms (GCM) 10K type strain sequencing project: providing services to taxonomists for standard genome sequencing and annotation.</title>
        <authorList>
            <consortium name="The Broad Institute Genomics Platform"/>
            <consortium name="The Broad Institute Genome Sequencing Center for Infectious Disease"/>
            <person name="Wu L."/>
            <person name="Ma J."/>
        </authorList>
    </citation>
    <scope>NUCLEOTIDE SEQUENCE [LARGE SCALE GENOMIC DNA]</scope>
    <source>
        <strain evidence="9 10">JCM 11117</strain>
    </source>
</reference>
<evidence type="ECO:0000313" key="9">
    <source>
        <dbReference type="EMBL" id="GAA0896273.1"/>
    </source>
</evidence>
<keyword evidence="4 7" id="KW-1133">Transmembrane helix</keyword>
<dbReference type="InterPro" id="IPR044770">
    <property type="entry name" value="MFS_spinster-like"/>
</dbReference>
<feature type="transmembrane region" description="Helical" evidence="7">
    <location>
        <begin position="375"/>
        <end position="396"/>
    </location>
</feature>
<accession>A0ABN1N7L9</accession>
<dbReference type="SUPFAM" id="SSF103473">
    <property type="entry name" value="MFS general substrate transporter"/>
    <property type="match status" value="1"/>
</dbReference>
<dbReference type="RefSeq" id="WP_343944449.1">
    <property type="nucleotide sequence ID" value="NZ_BAAAHP010000168.1"/>
</dbReference>
<feature type="transmembrane region" description="Helical" evidence="7">
    <location>
        <begin position="285"/>
        <end position="306"/>
    </location>
</feature>
<evidence type="ECO:0000256" key="1">
    <source>
        <dbReference type="ARBA" id="ARBA00004651"/>
    </source>
</evidence>
<evidence type="ECO:0000256" key="7">
    <source>
        <dbReference type="SAM" id="Phobius"/>
    </source>
</evidence>
<dbReference type="Gene3D" id="1.20.1250.20">
    <property type="entry name" value="MFS general substrate transporter like domains"/>
    <property type="match status" value="1"/>
</dbReference>
<dbReference type="Pfam" id="PF07690">
    <property type="entry name" value="MFS_1"/>
    <property type="match status" value="1"/>
</dbReference>
<dbReference type="PANTHER" id="PTHR23505:SF79">
    <property type="entry name" value="PROTEIN SPINSTER"/>
    <property type="match status" value="1"/>
</dbReference>
<feature type="transmembrane region" description="Helical" evidence="7">
    <location>
        <begin position="53"/>
        <end position="75"/>
    </location>
</feature>
<feature type="region of interest" description="Disordered" evidence="6">
    <location>
        <begin position="406"/>
        <end position="436"/>
    </location>
</feature>
<dbReference type="Proteomes" id="UP001499967">
    <property type="component" value="Unassembled WGS sequence"/>
</dbReference>
<dbReference type="InterPro" id="IPR036259">
    <property type="entry name" value="MFS_trans_sf"/>
</dbReference>
<dbReference type="PANTHER" id="PTHR23505">
    <property type="entry name" value="SPINSTER"/>
    <property type="match status" value="1"/>
</dbReference>
<proteinExistence type="predicted"/>
<feature type="transmembrane region" description="Helical" evidence="7">
    <location>
        <begin position="140"/>
        <end position="165"/>
    </location>
</feature>
<organism evidence="9 10">
    <name type="scientific">Pseudonocardia zijingensis</name>
    <dbReference type="NCBI Taxonomy" id="153376"/>
    <lineage>
        <taxon>Bacteria</taxon>
        <taxon>Bacillati</taxon>
        <taxon>Actinomycetota</taxon>
        <taxon>Actinomycetes</taxon>
        <taxon>Pseudonocardiales</taxon>
        <taxon>Pseudonocardiaceae</taxon>
        <taxon>Pseudonocardia</taxon>
    </lineage>
</organism>
<keyword evidence="5 7" id="KW-0472">Membrane</keyword>
<gene>
    <name evidence="9" type="ORF">GCM10009559_54450</name>
</gene>
<feature type="transmembrane region" description="Helical" evidence="7">
    <location>
        <begin position="253"/>
        <end position="273"/>
    </location>
</feature>
<feature type="transmembrane region" description="Helical" evidence="7">
    <location>
        <begin position="347"/>
        <end position="369"/>
    </location>
</feature>
<evidence type="ECO:0000313" key="10">
    <source>
        <dbReference type="Proteomes" id="UP001499967"/>
    </source>
</evidence>
<feature type="transmembrane region" description="Helical" evidence="7">
    <location>
        <begin position="210"/>
        <end position="233"/>
    </location>
</feature>
<feature type="transmembrane region" description="Helical" evidence="7">
    <location>
        <begin position="84"/>
        <end position="106"/>
    </location>
</feature>
<feature type="transmembrane region" description="Helical" evidence="7">
    <location>
        <begin position="312"/>
        <end position="335"/>
    </location>
</feature>
<evidence type="ECO:0000256" key="2">
    <source>
        <dbReference type="ARBA" id="ARBA00022448"/>
    </source>
</evidence>
<protein>
    <submittedName>
        <fullName evidence="9">MFS transporter</fullName>
    </submittedName>
</protein>
<evidence type="ECO:0000256" key="5">
    <source>
        <dbReference type="ARBA" id="ARBA00023136"/>
    </source>
</evidence>
<evidence type="ECO:0000256" key="6">
    <source>
        <dbReference type="SAM" id="MobiDB-lite"/>
    </source>
</evidence>
<keyword evidence="2" id="KW-0813">Transport</keyword>
<dbReference type="EMBL" id="BAAAHP010000168">
    <property type="protein sequence ID" value="GAA0896273.1"/>
    <property type="molecule type" value="Genomic_DNA"/>
</dbReference>
<feature type="transmembrane region" description="Helical" evidence="7">
    <location>
        <begin position="112"/>
        <end position="133"/>
    </location>
</feature>
<evidence type="ECO:0000259" key="8">
    <source>
        <dbReference type="PROSITE" id="PS50850"/>
    </source>
</evidence>